<keyword evidence="18" id="KW-1185">Reference proteome</keyword>
<dbReference type="GO" id="GO:0009252">
    <property type="term" value="P:peptidoglycan biosynthetic process"/>
    <property type="evidence" value="ECO:0007669"/>
    <property type="project" value="UniProtKB-UniRule"/>
</dbReference>
<dbReference type="GO" id="GO:0071972">
    <property type="term" value="F:peptidoglycan L,D-transpeptidase activity"/>
    <property type="evidence" value="ECO:0007669"/>
    <property type="project" value="TreeGrafter"/>
</dbReference>
<dbReference type="Gene3D" id="3.40.710.10">
    <property type="entry name" value="DD-peptidase/beta-lactamase superfamily"/>
    <property type="match status" value="1"/>
</dbReference>
<evidence type="ECO:0000256" key="10">
    <source>
        <dbReference type="ARBA" id="ARBA00022984"/>
    </source>
</evidence>
<evidence type="ECO:0000256" key="1">
    <source>
        <dbReference type="ARBA" id="ARBA00004167"/>
    </source>
</evidence>
<comment type="catalytic activity">
    <reaction evidence="14">
        <text>Preferential cleavage: (Ac)2-L-Lys-D-Ala-|-D-Ala. Also transpeptidation of peptidyl-alanyl moieties that are N-acyl substituents of D-alanine.</text>
        <dbReference type="EC" id="3.4.16.4"/>
    </reaction>
</comment>
<dbReference type="PANTHER" id="PTHR30627">
    <property type="entry name" value="PEPTIDOGLYCAN D,D-TRANSPEPTIDASE"/>
    <property type="match status" value="1"/>
</dbReference>
<dbReference type="Gene3D" id="3.90.1310.10">
    <property type="entry name" value="Penicillin-binding protein 2a (Domain 2)"/>
    <property type="match status" value="1"/>
</dbReference>
<dbReference type="Gene3D" id="3.30.1390.30">
    <property type="entry name" value="Penicillin-binding protein 2a, domain 3"/>
    <property type="match status" value="1"/>
</dbReference>
<dbReference type="OrthoDB" id="9789078at2"/>
<dbReference type="HAMAP" id="MF_02081">
    <property type="entry name" value="MrdA_transpept"/>
    <property type="match status" value="1"/>
</dbReference>
<keyword evidence="3 14" id="KW-1003">Cell membrane</keyword>
<keyword evidence="8 14" id="KW-0378">Hydrolase</keyword>
<proteinExistence type="inferred from homology"/>
<dbReference type="InterPro" id="IPR001460">
    <property type="entry name" value="PCN-bd_Tpept"/>
</dbReference>
<evidence type="ECO:0000256" key="14">
    <source>
        <dbReference type="HAMAP-Rule" id="MF_02081"/>
    </source>
</evidence>
<evidence type="ECO:0000256" key="9">
    <source>
        <dbReference type="ARBA" id="ARBA00022960"/>
    </source>
</evidence>
<evidence type="ECO:0000313" key="17">
    <source>
        <dbReference type="EMBL" id="PRY96753.1"/>
    </source>
</evidence>
<dbReference type="EC" id="3.4.16.4" evidence="14"/>
<dbReference type="AlphaFoldDB" id="A0A2T0XCT8"/>
<feature type="domain" description="Penicillin-binding protein transpeptidase" evidence="15">
    <location>
        <begin position="269"/>
        <end position="602"/>
    </location>
</feature>
<evidence type="ECO:0000256" key="5">
    <source>
        <dbReference type="ARBA" id="ARBA00022645"/>
    </source>
</evidence>
<keyword evidence="10 14" id="KW-0573">Peptidoglycan synthesis</keyword>
<evidence type="ECO:0000259" key="15">
    <source>
        <dbReference type="Pfam" id="PF00905"/>
    </source>
</evidence>
<keyword evidence="4 14" id="KW-0997">Cell inner membrane</keyword>
<keyword evidence="9 14" id="KW-0133">Cell shape</keyword>
<name>A0A2T0XCT8_9BURK</name>
<feature type="transmembrane region" description="Helical" evidence="14">
    <location>
        <begin position="15"/>
        <end position="39"/>
    </location>
</feature>
<dbReference type="GO" id="GO:0008360">
    <property type="term" value="P:regulation of cell shape"/>
    <property type="evidence" value="ECO:0007669"/>
    <property type="project" value="UniProtKB-KW"/>
</dbReference>
<dbReference type="Pfam" id="PF03717">
    <property type="entry name" value="PBP_dimer"/>
    <property type="match status" value="1"/>
</dbReference>
<dbReference type="InterPro" id="IPR005311">
    <property type="entry name" value="PBP_dimer"/>
</dbReference>
<keyword evidence="5 14" id="KW-0121">Carboxypeptidase</keyword>
<keyword evidence="7 14" id="KW-0812">Transmembrane</keyword>
<comment type="subcellular location">
    <subcellularLocation>
        <location evidence="14">Cell inner membrane</location>
        <topology evidence="14">Single-pass membrane protein</topology>
    </subcellularLocation>
    <subcellularLocation>
        <location evidence="2">Cell membrane</location>
    </subcellularLocation>
    <subcellularLocation>
        <location evidence="1">Membrane</location>
        <topology evidence="1">Single-pass membrane protein</topology>
    </subcellularLocation>
</comment>
<evidence type="ECO:0000256" key="11">
    <source>
        <dbReference type="ARBA" id="ARBA00022989"/>
    </source>
</evidence>
<dbReference type="GO" id="GO:0071555">
    <property type="term" value="P:cell wall organization"/>
    <property type="evidence" value="ECO:0007669"/>
    <property type="project" value="UniProtKB-KW"/>
</dbReference>
<dbReference type="SUPFAM" id="SSF56601">
    <property type="entry name" value="beta-lactamase/transpeptidase-like"/>
    <property type="match status" value="1"/>
</dbReference>
<dbReference type="UniPathway" id="UPA00219"/>
<accession>A0A2T0XCT8</accession>
<dbReference type="InterPro" id="IPR012338">
    <property type="entry name" value="Beta-lactam/transpept-like"/>
</dbReference>
<dbReference type="Pfam" id="PF00905">
    <property type="entry name" value="Transpeptidase"/>
    <property type="match status" value="1"/>
</dbReference>
<dbReference type="Proteomes" id="UP000238308">
    <property type="component" value="Unassembled WGS sequence"/>
</dbReference>
<evidence type="ECO:0000256" key="2">
    <source>
        <dbReference type="ARBA" id="ARBA00004236"/>
    </source>
</evidence>
<dbReference type="InterPro" id="IPR017790">
    <property type="entry name" value="Penicillin-binding_protein_2"/>
</dbReference>
<evidence type="ECO:0000256" key="6">
    <source>
        <dbReference type="ARBA" id="ARBA00022670"/>
    </source>
</evidence>
<dbReference type="GO" id="GO:0008658">
    <property type="term" value="F:penicillin binding"/>
    <property type="evidence" value="ECO:0007669"/>
    <property type="project" value="InterPro"/>
</dbReference>
<comment type="pathway">
    <text evidence="14">Cell wall biogenesis; peptidoglycan biosynthesis.</text>
</comment>
<dbReference type="PANTHER" id="PTHR30627:SF2">
    <property type="entry name" value="PEPTIDOGLYCAN D,D-TRANSPEPTIDASE MRDA"/>
    <property type="match status" value="1"/>
</dbReference>
<gene>
    <name evidence="14" type="primary">mrdA</name>
    <name evidence="17" type="ORF">BCM14_2507</name>
</gene>
<keyword evidence="6 14" id="KW-0645">Protease</keyword>
<keyword evidence="12 14" id="KW-0472">Membrane</keyword>
<evidence type="ECO:0000256" key="7">
    <source>
        <dbReference type="ARBA" id="ARBA00022692"/>
    </source>
</evidence>
<sequence>MFDSTHVYQRQRDSFLLRTVIAAVCVLVGFAALGIRFWILQVDRHEGLAARADSNRIGVAPIPPRRGEIMDRNGEVLARNFLSYTLEVVPARSGNMNEMLDALTPIVYVSPAEQRRFKRRVTEGSRYANVVLRNNLNPTEASWFAAHAFQFPGVELRARWVREYPQGKSAAHVVGYIGRIAESDAQQLDDQGLTGNYRGSDFIGKKGIEKTYETQLHGTTGVQEYEVTAGGRPMRTLKRIDPTSGKNLILSLDMRLQRIAEDAFKDHRGALVAIEPATGDILAFVSQPSYDPNLFIDGIDQESWRQLNESLDHPLINRPVYGTYPIGSTYKPFVALAALELNKRSATDVIADPGYYEFAGQKFHNAGGMVFGSIDMYRALVVSSDTYFYSLGPEIGVDNLHDFMKPFGFGQLTGVDIEGEKRGILPSSEWKRAALKQKWYAGESVSIAVGQGYNSFTLMQLAQATAVLANDGVYIKPHLVKALENVRTSERTLTVSEPSYRIPLKKENVQVIKRALADVTTLGTARQAFAGSKYQAAGKTGTAQVYSLKGGKYRADVNERLRDHSLFMSYAPAADPKIAVAVIVENAGWGGSVAAPIARQIFDAWLLGDKEARASNSSLPQAHTPAGVTTQ</sequence>
<comment type="function">
    <text evidence="14">Catalyzes cross-linking of the peptidoglycan cell wall.</text>
</comment>
<evidence type="ECO:0000259" key="16">
    <source>
        <dbReference type="Pfam" id="PF03717"/>
    </source>
</evidence>
<reference evidence="17 18" key="1">
    <citation type="submission" date="2018-03" db="EMBL/GenBank/DDBJ databases">
        <title>Genomic Encyclopedia of Type Strains, Phase III (KMG-III): the genomes of soil and plant-associated and newly described type strains.</title>
        <authorList>
            <person name="Whitman W."/>
        </authorList>
    </citation>
    <scope>NUCLEOTIDE SEQUENCE [LARGE SCALE GENOMIC DNA]</scope>
    <source>
        <strain evidence="17 18">MWH-P2sevCIIIb</strain>
    </source>
</reference>
<dbReference type="GO" id="GO:0009002">
    <property type="term" value="F:serine-type D-Ala-D-Ala carboxypeptidase activity"/>
    <property type="evidence" value="ECO:0007669"/>
    <property type="project" value="UniProtKB-UniRule"/>
</dbReference>
<keyword evidence="13 14" id="KW-0961">Cell wall biogenesis/degradation</keyword>
<keyword evidence="11 14" id="KW-1133">Transmembrane helix</keyword>
<protein>
    <recommendedName>
        <fullName evidence="14">Peptidoglycan D,D-transpeptidase MrdA</fullName>
        <ecNumber evidence="14">3.4.16.4</ecNumber>
    </recommendedName>
    <alternativeName>
        <fullName evidence="14">Penicillin-binding protein 2</fullName>
        <shortName evidence="14">PBP-2</shortName>
    </alternativeName>
</protein>
<dbReference type="InterPro" id="IPR036138">
    <property type="entry name" value="PBP_dimer_sf"/>
</dbReference>
<evidence type="ECO:0000256" key="3">
    <source>
        <dbReference type="ARBA" id="ARBA00022475"/>
    </source>
</evidence>
<dbReference type="InterPro" id="IPR050515">
    <property type="entry name" value="Beta-lactam/transpept"/>
</dbReference>
<evidence type="ECO:0000256" key="12">
    <source>
        <dbReference type="ARBA" id="ARBA00023136"/>
    </source>
</evidence>
<feature type="domain" description="Penicillin-binding protein dimerisation" evidence="16">
    <location>
        <begin position="61"/>
        <end position="237"/>
    </location>
</feature>
<evidence type="ECO:0000256" key="8">
    <source>
        <dbReference type="ARBA" id="ARBA00022801"/>
    </source>
</evidence>
<dbReference type="GO" id="GO:0005886">
    <property type="term" value="C:plasma membrane"/>
    <property type="evidence" value="ECO:0007669"/>
    <property type="project" value="UniProtKB-SubCell"/>
</dbReference>
<dbReference type="GO" id="GO:0006508">
    <property type="term" value="P:proteolysis"/>
    <property type="evidence" value="ECO:0007669"/>
    <property type="project" value="UniProtKB-KW"/>
</dbReference>
<evidence type="ECO:0000313" key="18">
    <source>
        <dbReference type="Proteomes" id="UP000238308"/>
    </source>
</evidence>
<comment type="caution">
    <text evidence="14">Lacks conserved residue(s) required for the propagation of feature annotation.</text>
</comment>
<dbReference type="NCBIfam" id="TIGR03423">
    <property type="entry name" value="pbp2_mrdA"/>
    <property type="match status" value="1"/>
</dbReference>
<dbReference type="SUPFAM" id="SSF56519">
    <property type="entry name" value="Penicillin binding protein dimerisation domain"/>
    <property type="match status" value="1"/>
</dbReference>
<evidence type="ECO:0000256" key="4">
    <source>
        <dbReference type="ARBA" id="ARBA00022519"/>
    </source>
</evidence>
<evidence type="ECO:0000256" key="13">
    <source>
        <dbReference type="ARBA" id="ARBA00023316"/>
    </source>
</evidence>
<comment type="similarity">
    <text evidence="14">Belongs to the transpeptidase family. MrdA subfamily.</text>
</comment>
<feature type="active site" description="Acyl-ester intermediate" evidence="14">
    <location>
        <position position="328"/>
    </location>
</feature>
<comment type="caution">
    <text evidence="17">The sequence shown here is derived from an EMBL/GenBank/DDBJ whole genome shotgun (WGS) entry which is preliminary data.</text>
</comment>
<organism evidence="17 18">
    <name type="scientific">Jezberella montanilacus</name>
    <dbReference type="NCBI Taxonomy" id="323426"/>
    <lineage>
        <taxon>Bacteria</taxon>
        <taxon>Pseudomonadati</taxon>
        <taxon>Pseudomonadota</taxon>
        <taxon>Betaproteobacteria</taxon>
        <taxon>Burkholderiales</taxon>
        <taxon>Alcaligenaceae</taxon>
        <taxon>Jezberella</taxon>
    </lineage>
</organism>
<dbReference type="EMBL" id="PVTV01000016">
    <property type="protein sequence ID" value="PRY96753.1"/>
    <property type="molecule type" value="Genomic_DNA"/>
</dbReference>